<gene>
    <name evidence="1" type="ORF">FEM48_Zijuj08G0003300</name>
</gene>
<dbReference type="EMBL" id="JAEACU010000008">
    <property type="protein sequence ID" value="KAH7519131.1"/>
    <property type="molecule type" value="Genomic_DNA"/>
</dbReference>
<evidence type="ECO:0000313" key="1">
    <source>
        <dbReference type="EMBL" id="KAH7519131.1"/>
    </source>
</evidence>
<dbReference type="Proteomes" id="UP000813462">
    <property type="component" value="Unassembled WGS sequence"/>
</dbReference>
<name>A0A978UVW5_ZIZJJ</name>
<accession>A0A978UVW5</accession>
<proteinExistence type="predicted"/>
<sequence>MLIMSTQLSPTTFRCISVLACANSWARQHFISKNKPLATMSTNFSASSLTLNQSTCNPSAAFTRQGTSNRQLKHLTRSLMTDPRNQRKEMDTLMYQNFPINLEEGSKTKARNGKIYGELQHGVKYLDIYEGDGKMGKEGDKFDIDYEVYDKAGEYIDGKSLKKFPSVNLDTGERRI</sequence>
<organism evidence="1 2">
    <name type="scientific">Ziziphus jujuba var. spinosa</name>
    <dbReference type="NCBI Taxonomy" id="714518"/>
    <lineage>
        <taxon>Eukaryota</taxon>
        <taxon>Viridiplantae</taxon>
        <taxon>Streptophyta</taxon>
        <taxon>Embryophyta</taxon>
        <taxon>Tracheophyta</taxon>
        <taxon>Spermatophyta</taxon>
        <taxon>Magnoliopsida</taxon>
        <taxon>eudicotyledons</taxon>
        <taxon>Gunneridae</taxon>
        <taxon>Pentapetalae</taxon>
        <taxon>rosids</taxon>
        <taxon>fabids</taxon>
        <taxon>Rosales</taxon>
        <taxon>Rhamnaceae</taxon>
        <taxon>Paliureae</taxon>
        <taxon>Ziziphus</taxon>
    </lineage>
</organism>
<protein>
    <submittedName>
        <fullName evidence="1">Uncharacterized protein</fullName>
    </submittedName>
</protein>
<reference evidence="1" key="1">
    <citation type="journal article" date="2021" name="Front. Plant Sci.">
        <title>Chromosome-Scale Genome Assembly for Chinese Sour Jujube and Insights Into Its Genome Evolution and Domestication Signature.</title>
        <authorList>
            <person name="Shen L.-Y."/>
            <person name="Luo H."/>
            <person name="Wang X.-L."/>
            <person name="Wang X.-M."/>
            <person name="Qiu X.-J."/>
            <person name="Liu H."/>
            <person name="Zhou S.-S."/>
            <person name="Jia K.-H."/>
            <person name="Nie S."/>
            <person name="Bao Y.-T."/>
            <person name="Zhang R.-G."/>
            <person name="Yun Q.-Z."/>
            <person name="Chai Y.-H."/>
            <person name="Lu J.-Y."/>
            <person name="Li Y."/>
            <person name="Zhao S.-W."/>
            <person name="Mao J.-F."/>
            <person name="Jia S.-G."/>
            <person name="Mao Y.-M."/>
        </authorList>
    </citation>
    <scope>NUCLEOTIDE SEQUENCE</scope>
    <source>
        <strain evidence="1">AT0</strain>
        <tissue evidence="1">Leaf</tissue>
    </source>
</reference>
<dbReference type="AlphaFoldDB" id="A0A978UVW5"/>
<comment type="caution">
    <text evidence="1">The sequence shown here is derived from an EMBL/GenBank/DDBJ whole genome shotgun (WGS) entry which is preliminary data.</text>
</comment>
<evidence type="ECO:0000313" key="2">
    <source>
        <dbReference type="Proteomes" id="UP000813462"/>
    </source>
</evidence>